<keyword evidence="4" id="KW-0539">Nucleus</keyword>
<dbReference type="Pfam" id="PF15323">
    <property type="entry name" value="Ashwin"/>
    <property type="match status" value="1"/>
</dbReference>
<comment type="similarity">
    <text evidence="2">Belongs to the ashwin family.</text>
</comment>
<proteinExistence type="inferred from homology"/>
<organism evidence="6 7">
    <name type="scientific">Polyodon spathula</name>
    <name type="common">North American paddlefish</name>
    <name type="synonym">Squalus spathula</name>
    <dbReference type="NCBI Taxonomy" id="7913"/>
    <lineage>
        <taxon>Eukaryota</taxon>
        <taxon>Metazoa</taxon>
        <taxon>Chordata</taxon>
        <taxon>Craniata</taxon>
        <taxon>Vertebrata</taxon>
        <taxon>Euteleostomi</taxon>
        <taxon>Actinopterygii</taxon>
        <taxon>Chondrostei</taxon>
        <taxon>Acipenseriformes</taxon>
        <taxon>Polyodontidae</taxon>
        <taxon>Polyodon</taxon>
    </lineage>
</organism>
<dbReference type="EMBL" id="JAAWVQ010105497">
    <property type="protein sequence ID" value="MBN3281131.1"/>
    <property type="molecule type" value="Genomic_DNA"/>
</dbReference>
<feature type="region of interest" description="Disordered" evidence="5">
    <location>
        <begin position="1"/>
        <end position="28"/>
    </location>
</feature>
<feature type="compositionally biased region" description="Low complexity" evidence="5">
    <location>
        <begin position="64"/>
        <end position="82"/>
    </location>
</feature>
<evidence type="ECO:0000313" key="6">
    <source>
        <dbReference type="EMBL" id="MBN3281131.1"/>
    </source>
</evidence>
<feature type="compositionally biased region" description="Polar residues" evidence="5">
    <location>
        <begin position="91"/>
        <end position="121"/>
    </location>
</feature>
<evidence type="ECO:0000256" key="4">
    <source>
        <dbReference type="ARBA" id="ARBA00023242"/>
    </source>
</evidence>
<gene>
    <name evidence="6" type="primary">Rcjmb04_1</name>
    <name evidence="6" type="ORF">GTO93_0016296</name>
</gene>
<dbReference type="PANTHER" id="PTHR28359">
    <property type="entry name" value="ASHWIN"/>
    <property type="match status" value="1"/>
</dbReference>
<evidence type="ECO:0000313" key="7">
    <source>
        <dbReference type="Proteomes" id="UP001166093"/>
    </source>
</evidence>
<keyword evidence="7" id="KW-1185">Reference proteome</keyword>
<dbReference type="PANTHER" id="PTHR28359:SF1">
    <property type="entry name" value="ASHWIN"/>
    <property type="match status" value="1"/>
</dbReference>
<name>A0ABS2Y3A2_POLSP</name>
<evidence type="ECO:0000256" key="1">
    <source>
        <dbReference type="ARBA" id="ARBA00004123"/>
    </source>
</evidence>
<comment type="caution">
    <text evidence="6">The sequence shown here is derived from an EMBL/GenBank/DDBJ whole genome shotgun (WGS) entry which is preliminary data.</text>
</comment>
<feature type="non-terminal residue" evidence="6">
    <location>
        <position position="1"/>
    </location>
</feature>
<dbReference type="InterPro" id="IPR024887">
    <property type="entry name" value="Ashwin"/>
</dbReference>
<evidence type="ECO:0000256" key="2">
    <source>
        <dbReference type="ARBA" id="ARBA00007855"/>
    </source>
</evidence>
<feature type="non-terminal residue" evidence="6">
    <location>
        <position position="149"/>
    </location>
</feature>
<comment type="subcellular location">
    <subcellularLocation>
        <location evidence="1">Nucleus</location>
    </subcellularLocation>
</comment>
<sequence>MEKRRASQRLCSGADGSRKRPICFDGSSTSTSIKLKKIEAGAAGRLKPPPSGNLPNTIRRLSGTSTNCCSDSSLSSTANNSTEHLPERVVKQNSATTSYHNPNGNVKSTPTTLTEAHTGGTSSMKLKRAALKEGDPEVVVCTISEARLS</sequence>
<reference evidence="6" key="1">
    <citation type="journal article" date="2021" name="Cell">
        <title>Tracing the genetic footprints of vertebrate landing in non-teleost ray-finned fishes.</title>
        <authorList>
            <person name="Bi X."/>
            <person name="Wang K."/>
            <person name="Yang L."/>
            <person name="Pan H."/>
            <person name="Jiang H."/>
            <person name="Wei Q."/>
            <person name="Fang M."/>
            <person name="Yu H."/>
            <person name="Zhu C."/>
            <person name="Cai Y."/>
            <person name="He Y."/>
            <person name="Gan X."/>
            <person name="Zeng H."/>
            <person name="Yu D."/>
            <person name="Zhu Y."/>
            <person name="Jiang H."/>
            <person name="Qiu Q."/>
            <person name="Yang H."/>
            <person name="Zhang Y.E."/>
            <person name="Wang W."/>
            <person name="Zhu M."/>
            <person name="He S."/>
            <person name="Zhang G."/>
        </authorList>
    </citation>
    <scope>NUCLEOTIDE SEQUENCE</scope>
    <source>
        <strain evidence="6">Pddl_001</strain>
    </source>
</reference>
<evidence type="ECO:0000256" key="5">
    <source>
        <dbReference type="SAM" id="MobiDB-lite"/>
    </source>
</evidence>
<protein>
    <recommendedName>
        <fullName evidence="3">Ashwin</fullName>
    </recommendedName>
</protein>
<feature type="region of interest" description="Disordered" evidence="5">
    <location>
        <begin position="40"/>
        <end position="121"/>
    </location>
</feature>
<dbReference type="Proteomes" id="UP001166093">
    <property type="component" value="Unassembled WGS sequence"/>
</dbReference>
<accession>A0ABS2Y3A2</accession>
<evidence type="ECO:0000256" key="3">
    <source>
        <dbReference type="ARBA" id="ARBA00015134"/>
    </source>
</evidence>